<name>A0ABU6YQQ4_9FABA</name>
<accession>A0ABU6YQQ4</accession>
<feature type="region of interest" description="Disordered" evidence="1">
    <location>
        <begin position="1"/>
        <end position="64"/>
    </location>
</feature>
<sequence length="124" mass="12950">MGTAERGSNSGGGGSRTSLSPSPRNAPPHLPLSSTGLTSSIPNPKLSTAHLHGPELSQEATPFVPSIVAGRLGKDTDQRQPTSDVTAWPSCRGHLIVVHGDSTAFDFDSSVRGPRLCSNLFLCF</sequence>
<proteinExistence type="predicted"/>
<dbReference type="EMBL" id="JASCZI010242547">
    <property type="protein sequence ID" value="MED6211408.1"/>
    <property type="molecule type" value="Genomic_DNA"/>
</dbReference>
<evidence type="ECO:0000313" key="2">
    <source>
        <dbReference type="EMBL" id="MED6211408.1"/>
    </source>
</evidence>
<dbReference type="Proteomes" id="UP001341840">
    <property type="component" value="Unassembled WGS sequence"/>
</dbReference>
<protein>
    <submittedName>
        <fullName evidence="2">Uncharacterized protein</fullName>
    </submittedName>
</protein>
<gene>
    <name evidence="2" type="ORF">PIB30_073448</name>
</gene>
<evidence type="ECO:0000256" key="1">
    <source>
        <dbReference type="SAM" id="MobiDB-lite"/>
    </source>
</evidence>
<keyword evidence="3" id="KW-1185">Reference proteome</keyword>
<organism evidence="2 3">
    <name type="scientific">Stylosanthes scabra</name>
    <dbReference type="NCBI Taxonomy" id="79078"/>
    <lineage>
        <taxon>Eukaryota</taxon>
        <taxon>Viridiplantae</taxon>
        <taxon>Streptophyta</taxon>
        <taxon>Embryophyta</taxon>
        <taxon>Tracheophyta</taxon>
        <taxon>Spermatophyta</taxon>
        <taxon>Magnoliopsida</taxon>
        <taxon>eudicotyledons</taxon>
        <taxon>Gunneridae</taxon>
        <taxon>Pentapetalae</taxon>
        <taxon>rosids</taxon>
        <taxon>fabids</taxon>
        <taxon>Fabales</taxon>
        <taxon>Fabaceae</taxon>
        <taxon>Papilionoideae</taxon>
        <taxon>50 kb inversion clade</taxon>
        <taxon>dalbergioids sensu lato</taxon>
        <taxon>Dalbergieae</taxon>
        <taxon>Pterocarpus clade</taxon>
        <taxon>Stylosanthes</taxon>
    </lineage>
</organism>
<feature type="compositionally biased region" description="Polar residues" evidence="1">
    <location>
        <begin position="32"/>
        <end position="46"/>
    </location>
</feature>
<reference evidence="2 3" key="1">
    <citation type="journal article" date="2023" name="Plants (Basel)">
        <title>Bridging the Gap: Combining Genomics and Transcriptomics Approaches to Understand Stylosanthes scabra, an Orphan Legume from the Brazilian Caatinga.</title>
        <authorList>
            <person name="Ferreira-Neto J.R.C."/>
            <person name="da Silva M.D."/>
            <person name="Binneck E."/>
            <person name="de Melo N.F."/>
            <person name="da Silva R.H."/>
            <person name="de Melo A.L.T.M."/>
            <person name="Pandolfi V."/>
            <person name="Bustamante F.O."/>
            <person name="Brasileiro-Vidal A.C."/>
            <person name="Benko-Iseppon A.M."/>
        </authorList>
    </citation>
    <scope>NUCLEOTIDE SEQUENCE [LARGE SCALE GENOMIC DNA]</scope>
    <source>
        <tissue evidence="2">Leaves</tissue>
    </source>
</reference>
<comment type="caution">
    <text evidence="2">The sequence shown here is derived from an EMBL/GenBank/DDBJ whole genome shotgun (WGS) entry which is preliminary data.</text>
</comment>
<evidence type="ECO:0000313" key="3">
    <source>
        <dbReference type="Proteomes" id="UP001341840"/>
    </source>
</evidence>